<keyword evidence="6 8" id="KW-1133">Transmembrane helix</keyword>
<feature type="domain" description="EamA" evidence="9">
    <location>
        <begin position="156"/>
        <end position="287"/>
    </location>
</feature>
<organism evidence="10">
    <name type="scientific">freshwater metagenome</name>
    <dbReference type="NCBI Taxonomy" id="449393"/>
    <lineage>
        <taxon>unclassified sequences</taxon>
        <taxon>metagenomes</taxon>
        <taxon>ecological metagenomes</taxon>
    </lineage>
</organism>
<dbReference type="AlphaFoldDB" id="A0A6J7KIB8"/>
<dbReference type="GO" id="GO:0005886">
    <property type="term" value="C:plasma membrane"/>
    <property type="evidence" value="ECO:0007669"/>
    <property type="project" value="UniProtKB-SubCell"/>
</dbReference>
<evidence type="ECO:0000256" key="1">
    <source>
        <dbReference type="ARBA" id="ARBA00004651"/>
    </source>
</evidence>
<comment type="similarity">
    <text evidence="2">Belongs to the EamA transporter family.</text>
</comment>
<feature type="transmembrane region" description="Helical" evidence="8">
    <location>
        <begin position="75"/>
        <end position="95"/>
    </location>
</feature>
<dbReference type="EMBL" id="CAFBNF010000197">
    <property type="protein sequence ID" value="CAB4954002.1"/>
    <property type="molecule type" value="Genomic_DNA"/>
</dbReference>
<dbReference type="PANTHER" id="PTHR22911">
    <property type="entry name" value="ACYL-MALONYL CONDENSING ENZYME-RELATED"/>
    <property type="match status" value="1"/>
</dbReference>
<feature type="transmembrane region" description="Helical" evidence="8">
    <location>
        <begin position="45"/>
        <end position="63"/>
    </location>
</feature>
<evidence type="ECO:0000313" key="11">
    <source>
        <dbReference type="EMBL" id="CAB5003097.1"/>
    </source>
</evidence>
<evidence type="ECO:0000256" key="7">
    <source>
        <dbReference type="ARBA" id="ARBA00023136"/>
    </source>
</evidence>
<feature type="transmembrane region" description="Helical" evidence="8">
    <location>
        <begin position="131"/>
        <end position="148"/>
    </location>
</feature>
<dbReference type="EMBL" id="CAFBOZ010000093">
    <property type="protein sequence ID" value="CAB5003097.1"/>
    <property type="molecule type" value="Genomic_DNA"/>
</dbReference>
<reference evidence="10" key="1">
    <citation type="submission" date="2020-05" db="EMBL/GenBank/DDBJ databases">
        <authorList>
            <person name="Chiriac C."/>
            <person name="Salcher M."/>
            <person name="Ghai R."/>
            <person name="Kavagutti S V."/>
        </authorList>
    </citation>
    <scope>NUCLEOTIDE SEQUENCE</scope>
</reference>
<dbReference type="SUPFAM" id="SSF103481">
    <property type="entry name" value="Multidrug resistance efflux transporter EmrE"/>
    <property type="match status" value="2"/>
</dbReference>
<protein>
    <submittedName>
        <fullName evidence="10">Unannotated protein</fullName>
    </submittedName>
</protein>
<dbReference type="InterPro" id="IPR037185">
    <property type="entry name" value="EmrE-like"/>
</dbReference>
<feature type="transmembrane region" description="Helical" evidence="8">
    <location>
        <begin position="270"/>
        <end position="288"/>
    </location>
</feature>
<dbReference type="InterPro" id="IPR004626">
    <property type="entry name" value="RarD"/>
</dbReference>
<keyword evidence="3" id="KW-0813">Transport</keyword>
<dbReference type="Pfam" id="PF00892">
    <property type="entry name" value="EamA"/>
    <property type="match status" value="2"/>
</dbReference>
<dbReference type="InterPro" id="IPR000620">
    <property type="entry name" value="EamA_dom"/>
</dbReference>
<evidence type="ECO:0000259" key="9">
    <source>
        <dbReference type="Pfam" id="PF00892"/>
    </source>
</evidence>
<sequence>MARRTRSDYATGLLLATFAYATWGLFPLFFPLLKPASALEILAHRIFWTLLFLLLLLSVRHLWGSVRQQLARRQAMGLLAIAAVAVSSNWALYIWAVNSGHVVEGSFGYFINPLVAVLFGVSLLGERLRRLQWASVALGALAVLELTYAYGRPPWIALGLALTFALYGLVKKVAKVPAIEALAIETTYLIPFSLAYLLYLSVSGQSTFGHSSVGNTALLALTGVVTALPLLAFGGSVNRIPLSTVGLLQYITPVLQFLCGVLIYREVMTGAGWVGFVIVWVAVMVMSFDAIRTARDPEWVGGLQRVPAASSHGSNLPD</sequence>
<dbReference type="NCBIfam" id="TIGR00688">
    <property type="entry name" value="rarD"/>
    <property type="match status" value="1"/>
</dbReference>
<feature type="transmembrane region" description="Helical" evidence="8">
    <location>
        <begin position="213"/>
        <end position="233"/>
    </location>
</feature>
<keyword evidence="5 8" id="KW-0812">Transmembrane</keyword>
<feature type="transmembrane region" description="Helical" evidence="8">
    <location>
        <begin position="154"/>
        <end position="170"/>
    </location>
</feature>
<keyword evidence="4" id="KW-1003">Cell membrane</keyword>
<evidence type="ECO:0000256" key="3">
    <source>
        <dbReference type="ARBA" id="ARBA00022448"/>
    </source>
</evidence>
<feature type="domain" description="EamA" evidence="9">
    <location>
        <begin position="11"/>
        <end position="144"/>
    </location>
</feature>
<accession>A0A6J7KIB8</accession>
<evidence type="ECO:0000256" key="6">
    <source>
        <dbReference type="ARBA" id="ARBA00022989"/>
    </source>
</evidence>
<dbReference type="PANTHER" id="PTHR22911:SF137">
    <property type="entry name" value="SOLUTE CARRIER FAMILY 35 MEMBER G2-RELATED"/>
    <property type="match status" value="1"/>
</dbReference>
<feature type="transmembrane region" description="Helical" evidence="8">
    <location>
        <begin position="107"/>
        <end position="124"/>
    </location>
</feature>
<evidence type="ECO:0000313" key="10">
    <source>
        <dbReference type="EMBL" id="CAB4954002.1"/>
    </source>
</evidence>
<name>A0A6J7KIB8_9ZZZZ</name>
<feature type="transmembrane region" description="Helical" evidence="8">
    <location>
        <begin position="12"/>
        <end position="33"/>
    </location>
</feature>
<evidence type="ECO:0000256" key="5">
    <source>
        <dbReference type="ARBA" id="ARBA00022692"/>
    </source>
</evidence>
<comment type="subcellular location">
    <subcellularLocation>
        <location evidence="1">Cell membrane</location>
        <topology evidence="1">Multi-pass membrane protein</topology>
    </subcellularLocation>
</comment>
<proteinExistence type="inferred from homology"/>
<gene>
    <name evidence="10" type="ORF">UFOPK3773_01573</name>
    <name evidence="11" type="ORF">UFOPK3992_00772</name>
</gene>
<keyword evidence="7 8" id="KW-0472">Membrane</keyword>
<feature type="transmembrane region" description="Helical" evidence="8">
    <location>
        <begin position="182"/>
        <end position="201"/>
    </location>
</feature>
<evidence type="ECO:0000256" key="8">
    <source>
        <dbReference type="SAM" id="Phobius"/>
    </source>
</evidence>
<evidence type="ECO:0000256" key="4">
    <source>
        <dbReference type="ARBA" id="ARBA00022475"/>
    </source>
</evidence>
<evidence type="ECO:0000256" key="2">
    <source>
        <dbReference type="ARBA" id="ARBA00007362"/>
    </source>
</evidence>
<feature type="transmembrane region" description="Helical" evidence="8">
    <location>
        <begin position="245"/>
        <end position="264"/>
    </location>
</feature>